<protein>
    <submittedName>
        <fullName evidence="1">Uncharacterized protein</fullName>
    </submittedName>
</protein>
<dbReference type="AlphaFoldDB" id="A0A8K0I736"/>
<name>A0A8K0I736_COCNU</name>
<accession>A0A8K0I736</accession>
<keyword evidence="2" id="KW-1185">Reference proteome</keyword>
<comment type="caution">
    <text evidence="1">The sequence shown here is derived from an EMBL/GenBank/DDBJ whole genome shotgun (WGS) entry which is preliminary data.</text>
</comment>
<sequence length="79" mass="8921">MSYPFYEKTFVAMAPTRILESQKEADNHPTLHSNTSSLAMCRGLRRPSTDLKVGSLSTSRENLGMLSHYEENMGQPYIP</sequence>
<evidence type="ECO:0000313" key="2">
    <source>
        <dbReference type="Proteomes" id="UP000797356"/>
    </source>
</evidence>
<dbReference type="Proteomes" id="UP000797356">
    <property type="component" value="Chromosome 4"/>
</dbReference>
<reference evidence="1" key="2">
    <citation type="submission" date="2019-07" db="EMBL/GenBank/DDBJ databases">
        <authorList>
            <person name="Yang Y."/>
            <person name="Bocs S."/>
            <person name="Baudouin L."/>
        </authorList>
    </citation>
    <scope>NUCLEOTIDE SEQUENCE</scope>
    <source>
        <tissue evidence="1">Spear leaf of Hainan Tall coconut</tissue>
    </source>
</reference>
<gene>
    <name evidence="1" type="ORF">COCNU_04G010380</name>
</gene>
<dbReference type="EMBL" id="CM017875">
    <property type="protein sequence ID" value="KAG1338732.1"/>
    <property type="molecule type" value="Genomic_DNA"/>
</dbReference>
<evidence type="ECO:0000313" key="1">
    <source>
        <dbReference type="EMBL" id="KAG1338732.1"/>
    </source>
</evidence>
<reference evidence="1" key="1">
    <citation type="journal article" date="2017" name="Gigascience">
        <title>The genome draft of coconut (Cocos nucifera).</title>
        <authorList>
            <person name="Xiao Y."/>
            <person name="Xu P."/>
            <person name="Fan H."/>
            <person name="Baudouin L."/>
            <person name="Xia W."/>
            <person name="Bocs S."/>
            <person name="Xu J."/>
            <person name="Li Q."/>
            <person name="Guo A."/>
            <person name="Zhou L."/>
            <person name="Li J."/>
            <person name="Wu Y."/>
            <person name="Ma Z."/>
            <person name="Armero A."/>
            <person name="Issali A.E."/>
            <person name="Liu N."/>
            <person name="Peng M."/>
            <person name="Yang Y."/>
        </authorList>
    </citation>
    <scope>NUCLEOTIDE SEQUENCE</scope>
    <source>
        <tissue evidence="1">Spear leaf of Hainan Tall coconut</tissue>
    </source>
</reference>
<proteinExistence type="predicted"/>
<organism evidence="1 2">
    <name type="scientific">Cocos nucifera</name>
    <name type="common">Coconut palm</name>
    <dbReference type="NCBI Taxonomy" id="13894"/>
    <lineage>
        <taxon>Eukaryota</taxon>
        <taxon>Viridiplantae</taxon>
        <taxon>Streptophyta</taxon>
        <taxon>Embryophyta</taxon>
        <taxon>Tracheophyta</taxon>
        <taxon>Spermatophyta</taxon>
        <taxon>Magnoliopsida</taxon>
        <taxon>Liliopsida</taxon>
        <taxon>Arecaceae</taxon>
        <taxon>Arecoideae</taxon>
        <taxon>Cocoseae</taxon>
        <taxon>Attaleinae</taxon>
        <taxon>Cocos</taxon>
    </lineage>
</organism>